<dbReference type="GO" id="GO:0033108">
    <property type="term" value="P:mitochondrial respiratory chain complex assembly"/>
    <property type="evidence" value="ECO:0007669"/>
    <property type="project" value="TreeGrafter"/>
</dbReference>
<dbReference type="PANTHER" id="PTHR43557">
    <property type="entry name" value="APOPTOSIS-INDUCING FACTOR 1"/>
    <property type="match status" value="1"/>
</dbReference>
<dbReference type="PANTHER" id="PTHR43557:SF4">
    <property type="entry name" value="APOPTOSIS-INDUCING FACTOR 1, MITOCHONDRIAL"/>
    <property type="match status" value="1"/>
</dbReference>
<evidence type="ECO:0000256" key="4">
    <source>
        <dbReference type="ARBA" id="ARBA00023002"/>
    </source>
</evidence>
<evidence type="ECO:0000256" key="5">
    <source>
        <dbReference type="SAM" id="MobiDB-lite"/>
    </source>
</evidence>
<dbReference type="Proteomes" id="UP001300502">
    <property type="component" value="Unassembled WGS sequence"/>
</dbReference>
<comment type="similarity">
    <text evidence="1">Belongs to the FAD-dependent oxidoreductase family.</text>
</comment>
<organism evidence="7 8">
    <name type="scientific">Galdieria yellowstonensis</name>
    <dbReference type="NCBI Taxonomy" id="3028027"/>
    <lineage>
        <taxon>Eukaryota</taxon>
        <taxon>Rhodophyta</taxon>
        <taxon>Bangiophyceae</taxon>
        <taxon>Galdieriales</taxon>
        <taxon>Galdieriaceae</taxon>
        <taxon>Galdieria</taxon>
    </lineage>
</organism>
<name>A0AAV9ILH1_9RHOD</name>
<keyword evidence="2" id="KW-0285">Flavoprotein</keyword>
<sequence length="635" mass="72910">MRCFQSLFSKWSSFYDKVYPNKSCWKKHFQHFNTAYYSGGALVLLWAVYRWNNHNMNSSVDCLRTFSRVVNWSRFVVHSEQATYYKYLIVGTGEAAKEAVQVLRTKDPTGSICILSDQTFEESNRPTIWSLLSGFLREQEEWKETSCSVEERNAIKNRILCQIEPTLSERVQRLDIVHNRVLLSNGEWIRYGKLLLSPCDYLDVPLDVLVSKDCTPFVDCRIWELDKDLLNRLTSHLDKFHDLENQSSHTLPHVTIVGGGWNAILYVCKLKQLGFPITMVFPDSFILARYLPKYLCDYISSKLKAKGVDLVSYALVRYISKSTFADSHLDVHISRTYDSTNTGYFHTDYVLFVATDMHSGLWRWWKDTKEEEEEDILEVDVSNGGILCNAELAAASDVYVAGSAVSFPNRYIGRRREQVSEQHNRWSGRLVGTNMAGGREYYRQLLPSREIDFNICMPMYLFGDVDSSYDSVGYFRMNHQVRQQKAKDWSVIPTGGLSRYFDGVERGVVFFLKNNQPVGICLWNVNNADVLARNVFVQGQSSPLRQIASELCDTKADELVEKSQVGRTTCAFHSSSSAGFKRIEILWETRDHFVSGRTQNDLKREAFQKAIFGKSFSKANRDPPSHSKMPFPSSG</sequence>
<evidence type="ECO:0000313" key="8">
    <source>
        <dbReference type="Proteomes" id="UP001300502"/>
    </source>
</evidence>
<dbReference type="GO" id="GO:0005739">
    <property type="term" value="C:mitochondrion"/>
    <property type="evidence" value="ECO:0007669"/>
    <property type="project" value="TreeGrafter"/>
</dbReference>
<dbReference type="SUPFAM" id="SSF55424">
    <property type="entry name" value="FAD/NAD-linked reductases, dimerisation (C-terminal) domain"/>
    <property type="match status" value="1"/>
</dbReference>
<dbReference type="EMBL" id="JANCYU010000060">
    <property type="protein sequence ID" value="KAK4528122.1"/>
    <property type="molecule type" value="Genomic_DNA"/>
</dbReference>
<evidence type="ECO:0000256" key="3">
    <source>
        <dbReference type="ARBA" id="ARBA00022827"/>
    </source>
</evidence>
<dbReference type="GO" id="GO:0012501">
    <property type="term" value="P:programmed cell death"/>
    <property type="evidence" value="ECO:0007669"/>
    <property type="project" value="TreeGrafter"/>
</dbReference>
<comment type="caution">
    <text evidence="7">The sequence shown here is derived from an EMBL/GenBank/DDBJ whole genome shotgun (WGS) entry which is preliminary data.</text>
</comment>
<dbReference type="InterPro" id="IPR036188">
    <property type="entry name" value="FAD/NAD-bd_sf"/>
</dbReference>
<evidence type="ECO:0000256" key="2">
    <source>
        <dbReference type="ARBA" id="ARBA00022630"/>
    </source>
</evidence>
<protein>
    <recommendedName>
        <fullName evidence="6">FAD/NAD(P)-binding domain-containing protein</fullName>
    </recommendedName>
</protein>
<dbReference type="SUPFAM" id="SSF51905">
    <property type="entry name" value="FAD/NAD(P)-binding domain"/>
    <property type="match status" value="2"/>
</dbReference>
<dbReference type="InterPro" id="IPR016156">
    <property type="entry name" value="FAD/NAD-linked_Rdtase_dimer_sf"/>
</dbReference>
<dbReference type="GO" id="GO:0071949">
    <property type="term" value="F:FAD binding"/>
    <property type="evidence" value="ECO:0007669"/>
    <property type="project" value="TreeGrafter"/>
</dbReference>
<keyword evidence="4" id="KW-0560">Oxidoreductase</keyword>
<dbReference type="GO" id="GO:0016174">
    <property type="term" value="F:NAD(P)H oxidase H2O2-forming activity"/>
    <property type="evidence" value="ECO:0007669"/>
    <property type="project" value="TreeGrafter"/>
</dbReference>
<feature type="domain" description="FAD/NAD(P)-binding" evidence="6">
    <location>
        <begin position="85"/>
        <end position="405"/>
    </location>
</feature>
<reference evidence="7 8" key="1">
    <citation type="submission" date="2022-07" db="EMBL/GenBank/DDBJ databases">
        <title>Genome-wide signatures of adaptation to extreme environments.</title>
        <authorList>
            <person name="Cho C.H."/>
            <person name="Yoon H.S."/>
        </authorList>
    </citation>
    <scope>NUCLEOTIDE SEQUENCE [LARGE SCALE GENOMIC DNA]</scope>
    <source>
        <strain evidence="7 8">108.79 E11</strain>
    </source>
</reference>
<dbReference type="Pfam" id="PF07992">
    <property type="entry name" value="Pyr_redox_2"/>
    <property type="match status" value="1"/>
</dbReference>
<dbReference type="Gene3D" id="3.30.390.30">
    <property type="match status" value="1"/>
</dbReference>
<dbReference type="InterPro" id="IPR023753">
    <property type="entry name" value="FAD/NAD-binding_dom"/>
</dbReference>
<gene>
    <name evidence="7" type="ORF">GAYE_SCF51G6056</name>
</gene>
<evidence type="ECO:0000313" key="7">
    <source>
        <dbReference type="EMBL" id="KAK4528122.1"/>
    </source>
</evidence>
<evidence type="ECO:0000259" key="6">
    <source>
        <dbReference type="Pfam" id="PF07992"/>
    </source>
</evidence>
<accession>A0AAV9ILH1</accession>
<dbReference type="InterPro" id="IPR050446">
    <property type="entry name" value="FAD-oxidoreductase/Apoptosis"/>
</dbReference>
<feature type="region of interest" description="Disordered" evidence="5">
    <location>
        <begin position="616"/>
        <end position="635"/>
    </location>
</feature>
<keyword evidence="8" id="KW-1185">Reference proteome</keyword>
<keyword evidence="3" id="KW-0274">FAD</keyword>
<dbReference type="AlphaFoldDB" id="A0AAV9ILH1"/>
<dbReference type="Gene3D" id="3.50.50.60">
    <property type="entry name" value="FAD/NAD(P)-binding domain"/>
    <property type="match status" value="2"/>
</dbReference>
<evidence type="ECO:0000256" key="1">
    <source>
        <dbReference type="ARBA" id="ARBA00006442"/>
    </source>
</evidence>
<proteinExistence type="inferred from homology"/>